<keyword evidence="2" id="KW-1185">Reference proteome</keyword>
<organism evidence="1 2">
    <name type="scientific">Dipteronia sinensis</name>
    <dbReference type="NCBI Taxonomy" id="43782"/>
    <lineage>
        <taxon>Eukaryota</taxon>
        <taxon>Viridiplantae</taxon>
        <taxon>Streptophyta</taxon>
        <taxon>Embryophyta</taxon>
        <taxon>Tracheophyta</taxon>
        <taxon>Spermatophyta</taxon>
        <taxon>Magnoliopsida</taxon>
        <taxon>eudicotyledons</taxon>
        <taxon>Gunneridae</taxon>
        <taxon>Pentapetalae</taxon>
        <taxon>rosids</taxon>
        <taxon>malvids</taxon>
        <taxon>Sapindales</taxon>
        <taxon>Sapindaceae</taxon>
        <taxon>Hippocastanoideae</taxon>
        <taxon>Acereae</taxon>
        <taxon>Dipteronia</taxon>
    </lineage>
</organism>
<reference evidence="1" key="1">
    <citation type="journal article" date="2023" name="Plant J.">
        <title>Genome sequences and population genomics provide insights into the demographic history, inbreeding, and mutation load of two 'living fossil' tree species of Dipteronia.</title>
        <authorList>
            <person name="Feng Y."/>
            <person name="Comes H.P."/>
            <person name="Chen J."/>
            <person name="Zhu S."/>
            <person name="Lu R."/>
            <person name="Zhang X."/>
            <person name="Li P."/>
            <person name="Qiu J."/>
            <person name="Olsen K.M."/>
            <person name="Qiu Y."/>
        </authorList>
    </citation>
    <scope>NUCLEOTIDE SEQUENCE</scope>
    <source>
        <strain evidence="1">NBL</strain>
    </source>
</reference>
<protein>
    <submittedName>
        <fullName evidence="1">Uncharacterized protein</fullName>
    </submittedName>
</protein>
<dbReference type="EMBL" id="JANJYJ010000008">
    <property type="protein sequence ID" value="KAK3193999.1"/>
    <property type="molecule type" value="Genomic_DNA"/>
</dbReference>
<proteinExistence type="predicted"/>
<gene>
    <name evidence="1" type="ORF">Dsin_025309</name>
</gene>
<dbReference type="AlphaFoldDB" id="A0AAE0DY83"/>
<sequence length="248" mass="28481">MVTIGELRDNWGPCPFRFYDNWLDDIELMKKAREGWRNFKVGGTHGFILSAKLKFTKEVIKRFLKGCLIPSKNFKDLFSGANGNEKKKVHSIDWVSMCKNKRHGGLGIGRMKDNNKSLLAEWVWRFGIEDNTLWRRVICVRYGIPKTSLVWDWKGITEGSVFIKALSSLFVENTASSRILRGGLKIINGNGNMAEFWDIAGGDSLHLKSACPRIYALAVKKMGVIQDFGSWQGSRWVWEIDLRRPLFY</sequence>
<comment type="caution">
    <text evidence="1">The sequence shown here is derived from an EMBL/GenBank/DDBJ whole genome shotgun (WGS) entry which is preliminary data.</text>
</comment>
<evidence type="ECO:0000313" key="1">
    <source>
        <dbReference type="EMBL" id="KAK3193999.1"/>
    </source>
</evidence>
<dbReference type="Proteomes" id="UP001281410">
    <property type="component" value="Unassembled WGS sequence"/>
</dbReference>
<evidence type="ECO:0000313" key="2">
    <source>
        <dbReference type="Proteomes" id="UP001281410"/>
    </source>
</evidence>
<name>A0AAE0DY83_9ROSI</name>
<accession>A0AAE0DY83</accession>